<sequence length="678" mass="77374">MQLISFSNSNAVLSWLTAEASGHDKMRKVHNGETSSNQKTTVPKPEMLDFDFPSDFIYSSQLGETAASSSASDVRSFLTGMGFLPSLVDKVIQENGEDNVDLLLEILMECSDPQKSNSQSSDSLDTLFNDKDASNPPEYSKFGQPKEEPDVFGFDDSKRASLLHMNFSAEEVDFAMEKLGTDAPVDEIVDFITAAQVAANFDEERDDELEHDVEQNKYCSRHSRMNPSHVARGGESFNMEIRDEQRRDSYGRKKPENLSQEAVSRSSNLNLEEIHRGKRPKQEYTEGYSNTQDEHFGFEENYEEEGPKPEYTADSSFSFESAWVEEKVDTEITGFRIPREPKFKSCKSVDRMVAKPPYFLYGNVATVSLDTWGKISQFLYAVEPEFVNTQFFSALSRKEGYVHNLPTENRFHILPKPPMSILDAMPHIKKWWPSWDTRKQLSFINYETNGLSQLCDRLGRMLTDSRGLISSQQKRDILHHCHKLNLVWVGLHKVRPIEPEHLELILGYPLNHTQTTEGSLTERLHALRYSFQIDTLGYHLSVLKSMFPEGITVLSLFSGIGGAEVALHRLGIHMKGVVSVETSETKRKILRMWWRNSGQTGELEQIEDIQKLTTKKIDRLIERFGGFDFVICQSPCTCASGNPKMEQRADARSALDFSLFCEFVRVLQRVRTQVQRKR</sequence>
<evidence type="ECO:0000256" key="3">
    <source>
        <dbReference type="ARBA" id="ARBA00022603"/>
    </source>
</evidence>
<keyword evidence="12" id="KW-1185">Reference proteome</keyword>
<accession>B9RZX5</accession>
<keyword evidence="6" id="KW-0677">Repeat</keyword>
<dbReference type="GO" id="GO:0032259">
    <property type="term" value="P:methylation"/>
    <property type="evidence" value="ECO:0007669"/>
    <property type="project" value="UniProtKB-KW"/>
</dbReference>
<dbReference type="STRING" id="3988.B9RZX5"/>
<name>B9RZX5_RICCO</name>
<protein>
    <recommendedName>
        <fullName evidence="2">DNA (cytosine-5-)-methyltransferase</fullName>
        <ecNumber evidence="2">2.1.1.37</ecNumber>
    </recommendedName>
</protein>
<dbReference type="PANTHER" id="PTHR23068">
    <property type="entry name" value="DNA CYTOSINE-5- -METHYLTRANSFERASE 3-RELATED"/>
    <property type="match status" value="1"/>
</dbReference>
<keyword evidence="7" id="KW-0238">DNA-binding</keyword>
<feature type="region of interest" description="Disordered" evidence="9">
    <location>
        <begin position="224"/>
        <end position="266"/>
    </location>
</feature>
<dbReference type="PROSITE" id="PS51680">
    <property type="entry name" value="SAM_MT_DRM"/>
    <property type="match status" value="1"/>
</dbReference>
<keyword evidence="3" id="KW-0489">Methyltransferase</keyword>
<evidence type="ECO:0000256" key="1">
    <source>
        <dbReference type="ARBA" id="ARBA00004123"/>
    </source>
</evidence>
<evidence type="ECO:0000313" key="11">
    <source>
        <dbReference type="EMBL" id="EEF43158.1"/>
    </source>
</evidence>
<dbReference type="EMBL" id="EQ973835">
    <property type="protein sequence ID" value="EEF43158.1"/>
    <property type="molecule type" value="Genomic_DNA"/>
</dbReference>
<dbReference type="EC" id="2.1.1.37" evidence="2"/>
<evidence type="ECO:0000256" key="4">
    <source>
        <dbReference type="ARBA" id="ARBA00022679"/>
    </source>
</evidence>
<dbReference type="InterPro" id="IPR030380">
    <property type="entry name" value="SAM_MeTfrase_DRM"/>
</dbReference>
<keyword evidence="5" id="KW-0949">S-adenosyl-L-methionine</keyword>
<evidence type="ECO:0000256" key="6">
    <source>
        <dbReference type="ARBA" id="ARBA00022737"/>
    </source>
</evidence>
<feature type="compositionally biased region" description="Polar residues" evidence="9">
    <location>
        <begin position="257"/>
        <end position="266"/>
    </location>
</feature>
<comment type="subcellular location">
    <subcellularLocation>
        <location evidence="1">Nucleus</location>
    </subcellularLocation>
</comment>
<dbReference type="InterPro" id="IPR050390">
    <property type="entry name" value="C5-Methyltransferase"/>
</dbReference>
<feature type="region of interest" description="Disordered" evidence="9">
    <location>
        <begin position="113"/>
        <end position="154"/>
    </location>
</feature>
<dbReference type="InParanoid" id="B9RZX5"/>
<evidence type="ECO:0000313" key="12">
    <source>
        <dbReference type="Proteomes" id="UP000008311"/>
    </source>
</evidence>
<dbReference type="eggNOG" id="ENOG502QS8G">
    <property type="taxonomic scope" value="Eukaryota"/>
</dbReference>
<dbReference type="InterPro" id="IPR029063">
    <property type="entry name" value="SAM-dependent_MTases_sf"/>
</dbReference>
<organism evidence="11 12">
    <name type="scientific">Ricinus communis</name>
    <name type="common">Castor bean</name>
    <dbReference type="NCBI Taxonomy" id="3988"/>
    <lineage>
        <taxon>Eukaryota</taxon>
        <taxon>Viridiplantae</taxon>
        <taxon>Streptophyta</taxon>
        <taxon>Embryophyta</taxon>
        <taxon>Tracheophyta</taxon>
        <taxon>Spermatophyta</taxon>
        <taxon>Magnoliopsida</taxon>
        <taxon>eudicotyledons</taxon>
        <taxon>Gunneridae</taxon>
        <taxon>Pentapetalae</taxon>
        <taxon>rosids</taxon>
        <taxon>fabids</taxon>
        <taxon>Malpighiales</taxon>
        <taxon>Euphorbiaceae</taxon>
        <taxon>Acalyphoideae</taxon>
        <taxon>Acalypheae</taxon>
        <taxon>Ricinus</taxon>
    </lineage>
</organism>
<reference evidence="12" key="1">
    <citation type="journal article" date="2010" name="Nat. Biotechnol.">
        <title>Draft genome sequence of the oilseed species Ricinus communis.</title>
        <authorList>
            <person name="Chan A.P."/>
            <person name="Crabtree J."/>
            <person name="Zhao Q."/>
            <person name="Lorenzi H."/>
            <person name="Orvis J."/>
            <person name="Puiu D."/>
            <person name="Melake-Berhan A."/>
            <person name="Jones K.M."/>
            <person name="Redman J."/>
            <person name="Chen G."/>
            <person name="Cahoon E.B."/>
            <person name="Gedil M."/>
            <person name="Stanke M."/>
            <person name="Haas B.J."/>
            <person name="Wortman J.R."/>
            <person name="Fraser-Liggett C.M."/>
            <person name="Ravel J."/>
            <person name="Rabinowicz P.D."/>
        </authorList>
    </citation>
    <scope>NUCLEOTIDE SEQUENCE [LARGE SCALE GENOMIC DNA]</scope>
    <source>
        <strain evidence="12">cv. Hale</strain>
    </source>
</reference>
<dbReference type="Pfam" id="PF00145">
    <property type="entry name" value="DNA_methylase"/>
    <property type="match status" value="1"/>
</dbReference>
<dbReference type="InterPro" id="IPR001525">
    <property type="entry name" value="C5_MeTfrase"/>
</dbReference>
<evidence type="ECO:0000256" key="2">
    <source>
        <dbReference type="ARBA" id="ARBA00011975"/>
    </source>
</evidence>
<dbReference type="AlphaFoldDB" id="B9RZX5"/>
<dbReference type="FunCoup" id="B9RZX5">
    <property type="interactions" value="2041"/>
</dbReference>
<evidence type="ECO:0000256" key="9">
    <source>
        <dbReference type="SAM" id="MobiDB-lite"/>
    </source>
</evidence>
<dbReference type="PANTHER" id="PTHR23068:SF11">
    <property type="entry name" value="INACTIVE DNA (CYTOSINE-5)-METHYLTRANSFERASE DRM3-RELATED"/>
    <property type="match status" value="1"/>
</dbReference>
<gene>
    <name evidence="11" type="ORF">RCOM_1002730</name>
</gene>
<feature type="compositionally biased region" description="Basic and acidic residues" evidence="9">
    <location>
        <begin position="144"/>
        <end position="154"/>
    </location>
</feature>
<keyword evidence="4" id="KW-0808">Transferase</keyword>
<feature type="compositionally biased region" description="Polar residues" evidence="9">
    <location>
        <begin position="113"/>
        <end position="126"/>
    </location>
</feature>
<proteinExistence type="predicted"/>
<evidence type="ECO:0000256" key="7">
    <source>
        <dbReference type="ARBA" id="ARBA00023125"/>
    </source>
</evidence>
<evidence type="ECO:0000256" key="5">
    <source>
        <dbReference type="ARBA" id="ARBA00022691"/>
    </source>
</evidence>
<dbReference type="Gene3D" id="3.40.50.150">
    <property type="entry name" value="Vaccinia Virus protein VP39"/>
    <property type="match status" value="1"/>
</dbReference>
<evidence type="ECO:0000256" key="8">
    <source>
        <dbReference type="ARBA" id="ARBA00023242"/>
    </source>
</evidence>
<dbReference type="GO" id="GO:0003886">
    <property type="term" value="F:DNA (cytosine-5-)-methyltransferase activity"/>
    <property type="evidence" value="ECO:0007669"/>
    <property type="project" value="UniProtKB-EC"/>
</dbReference>
<dbReference type="Proteomes" id="UP000008311">
    <property type="component" value="Unassembled WGS sequence"/>
</dbReference>
<feature type="compositionally biased region" description="Basic and acidic residues" evidence="9">
    <location>
        <begin position="240"/>
        <end position="256"/>
    </location>
</feature>
<dbReference type="GO" id="GO:0003677">
    <property type="term" value="F:DNA binding"/>
    <property type="evidence" value="ECO:0007669"/>
    <property type="project" value="UniProtKB-KW"/>
</dbReference>
<evidence type="ECO:0000259" key="10">
    <source>
        <dbReference type="PROSITE" id="PS51680"/>
    </source>
</evidence>
<dbReference type="GO" id="GO:0005634">
    <property type="term" value="C:nucleus"/>
    <property type="evidence" value="ECO:0000318"/>
    <property type="project" value="GO_Central"/>
</dbReference>
<keyword evidence="8" id="KW-0539">Nucleus</keyword>
<dbReference type="SUPFAM" id="SSF53335">
    <property type="entry name" value="S-adenosyl-L-methionine-dependent methyltransferases"/>
    <property type="match status" value="2"/>
</dbReference>
<feature type="domain" description="SAM-dependent MTase DRM-type" evidence="10">
    <location>
        <begin position="345"/>
        <end position="677"/>
    </location>
</feature>